<organism evidence="1 2">
    <name type="scientific">Nyctereutes procyonoides</name>
    <name type="common">Raccoon dog</name>
    <name type="synonym">Canis procyonoides</name>
    <dbReference type="NCBI Taxonomy" id="34880"/>
    <lineage>
        <taxon>Eukaryota</taxon>
        <taxon>Metazoa</taxon>
        <taxon>Chordata</taxon>
        <taxon>Craniata</taxon>
        <taxon>Vertebrata</taxon>
        <taxon>Euteleostomi</taxon>
        <taxon>Mammalia</taxon>
        <taxon>Eutheria</taxon>
        <taxon>Laurasiatheria</taxon>
        <taxon>Carnivora</taxon>
        <taxon>Caniformia</taxon>
        <taxon>Canidae</taxon>
        <taxon>Nyctereutes</taxon>
    </lineage>
</organism>
<comment type="caution">
    <text evidence="1">The sequence shown here is derived from an EMBL/GenBank/DDBJ whole genome shotgun (WGS) entry which is preliminary data.</text>
</comment>
<accession>A0A811YJ60</accession>
<proteinExistence type="predicted"/>
<dbReference type="EMBL" id="CAJHUB010000677">
    <property type="protein sequence ID" value="CAD7676343.1"/>
    <property type="molecule type" value="Genomic_DNA"/>
</dbReference>
<dbReference type="AlphaFoldDB" id="A0A811YJ60"/>
<keyword evidence="2" id="KW-1185">Reference proteome</keyword>
<protein>
    <submittedName>
        <fullName evidence="1">(raccoon dog) hypothetical protein</fullName>
    </submittedName>
</protein>
<sequence>MPANTVPSVGIASQLTFRECFNKWLLSGAGTICASPTINDCILITNWVNLALWRDEKFPVAFFHRIWSLPPQPLSNNKLPKDQCPSCACIQNRGCHIKMKFLDLPTCTQDGLVGVGCVLARSCRSLAVIGKLVKIAVSRVVVVVMLRLLCTTVSLQKEEILTQTRLWGECCLKMEAAMILVMPLQAEDHQALPANHQQPGRRKEEARNRSSLTALKGTNITDTLTLDF</sequence>
<evidence type="ECO:0000313" key="2">
    <source>
        <dbReference type="Proteomes" id="UP000645828"/>
    </source>
</evidence>
<dbReference type="Proteomes" id="UP000645828">
    <property type="component" value="Unassembled WGS sequence"/>
</dbReference>
<name>A0A811YJ60_NYCPR</name>
<reference evidence="1" key="1">
    <citation type="submission" date="2020-12" db="EMBL/GenBank/DDBJ databases">
        <authorList>
            <consortium name="Molecular Ecology Group"/>
        </authorList>
    </citation>
    <scope>NUCLEOTIDE SEQUENCE</scope>
    <source>
        <strain evidence="1">TBG_1078</strain>
    </source>
</reference>
<gene>
    <name evidence="1" type="ORF">NYPRO_LOCUS9138</name>
</gene>
<evidence type="ECO:0000313" key="1">
    <source>
        <dbReference type="EMBL" id="CAD7676343.1"/>
    </source>
</evidence>